<proteinExistence type="predicted"/>
<evidence type="ECO:0000313" key="2">
    <source>
        <dbReference type="WBParaSite" id="MhA1_Contig64.frz3.gene10"/>
    </source>
</evidence>
<keyword evidence="1" id="KW-1185">Reference proteome</keyword>
<protein>
    <submittedName>
        <fullName evidence="2">SECA_MOTOR_DEAD domain-containing protein</fullName>
    </submittedName>
</protein>
<organism evidence="1 2">
    <name type="scientific">Meloidogyne hapla</name>
    <name type="common">Root-knot nematode worm</name>
    <dbReference type="NCBI Taxonomy" id="6305"/>
    <lineage>
        <taxon>Eukaryota</taxon>
        <taxon>Metazoa</taxon>
        <taxon>Ecdysozoa</taxon>
        <taxon>Nematoda</taxon>
        <taxon>Chromadorea</taxon>
        <taxon>Rhabditida</taxon>
        <taxon>Tylenchina</taxon>
        <taxon>Tylenchomorpha</taxon>
        <taxon>Tylenchoidea</taxon>
        <taxon>Meloidogynidae</taxon>
        <taxon>Meloidogyninae</taxon>
        <taxon>Meloidogyne</taxon>
    </lineage>
</organism>
<accession>A0A1I8BUV9</accession>
<dbReference type="WBParaSite" id="MhA1_Contig64.frz3.gene10">
    <property type="protein sequence ID" value="MhA1_Contig64.frz3.gene10"/>
    <property type="gene ID" value="MhA1_Contig64.frz3.gene10"/>
</dbReference>
<evidence type="ECO:0000313" key="1">
    <source>
        <dbReference type="Proteomes" id="UP000095281"/>
    </source>
</evidence>
<name>A0A1I8BUV9_MELHA</name>
<dbReference type="AlphaFoldDB" id="A0A1I8BUV9"/>
<reference evidence="2" key="1">
    <citation type="submission" date="2016-11" db="UniProtKB">
        <authorList>
            <consortium name="WormBaseParasite"/>
        </authorList>
    </citation>
    <scope>IDENTIFICATION</scope>
</reference>
<sequence>MRILIAKKEHSEDDEQCLREEMDKIRKNWTEQWGSGQLDRLRLIEDPGAYKIFKKFFRRFGESEALQEQLERTKQWMEESKEIGDLCCALAYFDEPEFMARNF</sequence>
<dbReference type="Proteomes" id="UP000095281">
    <property type="component" value="Unplaced"/>
</dbReference>